<feature type="compositionally biased region" description="Basic and acidic residues" evidence="2">
    <location>
        <begin position="776"/>
        <end position="799"/>
    </location>
</feature>
<keyword evidence="3" id="KW-1133">Transmembrane helix</keyword>
<feature type="region of interest" description="Disordered" evidence="2">
    <location>
        <begin position="1319"/>
        <end position="1484"/>
    </location>
</feature>
<feature type="compositionally biased region" description="Polar residues" evidence="2">
    <location>
        <begin position="437"/>
        <end position="453"/>
    </location>
</feature>
<keyword evidence="3" id="KW-0812">Transmembrane</keyword>
<feature type="compositionally biased region" description="Basic and acidic residues" evidence="2">
    <location>
        <begin position="1132"/>
        <end position="1141"/>
    </location>
</feature>
<dbReference type="KEGG" id="pavi:110762468"/>
<feature type="coiled-coil region" evidence="1">
    <location>
        <begin position="1628"/>
        <end position="1655"/>
    </location>
</feature>
<feature type="compositionally biased region" description="Basic and acidic residues" evidence="2">
    <location>
        <begin position="733"/>
        <end position="745"/>
    </location>
</feature>
<feature type="compositionally biased region" description="Polar residues" evidence="2">
    <location>
        <begin position="481"/>
        <end position="490"/>
    </location>
</feature>
<reference evidence="5" key="1">
    <citation type="submission" date="2025-08" db="UniProtKB">
        <authorList>
            <consortium name="RefSeq"/>
        </authorList>
    </citation>
    <scope>IDENTIFICATION</scope>
</reference>
<feature type="transmembrane region" description="Helical" evidence="3">
    <location>
        <begin position="30"/>
        <end position="47"/>
    </location>
</feature>
<feature type="region of interest" description="Disordered" evidence="2">
    <location>
        <begin position="1124"/>
        <end position="1281"/>
    </location>
</feature>
<feature type="compositionally biased region" description="Low complexity" evidence="2">
    <location>
        <begin position="909"/>
        <end position="922"/>
    </location>
</feature>
<feature type="compositionally biased region" description="Basic and acidic residues" evidence="2">
    <location>
        <begin position="704"/>
        <end position="714"/>
    </location>
</feature>
<feature type="compositionally biased region" description="Basic and acidic residues" evidence="2">
    <location>
        <begin position="1335"/>
        <end position="1348"/>
    </location>
</feature>
<feature type="compositionally biased region" description="Acidic residues" evidence="2">
    <location>
        <begin position="492"/>
        <end position="508"/>
    </location>
</feature>
<feature type="compositionally biased region" description="Polar residues" evidence="2">
    <location>
        <begin position="931"/>
        <end position="940"/>
    </location>
</feature>
<feature type="compositionally biased region" description="Polar residues" evidence="2">
    <location>
        <begin position="1268"/>
        <end position="1280"/>
    </location>
</feature>
<dbReference type="SUPFAM" id="SSF58104">
    <property type="entry name" value="Methyl-accepting chemotaxis protein (MCP) signaling domain"/>
    <property type="match status" value="2"/>
</dbReference>
<feature type="compositionally biased region" description="Basic and acidic residues" evidence="2">
    <location>
        <begin position="631"/>
        <end position="652"/>
    </location>
</feature>
<gene>
    <name evidence="5" type="primary">LOC110762468</name>
</gene>
<feature type="region of interest" description="Disordered" evidence="2">
    <location>
        <begin position="431"/>
        <end position="539"/>
    </location>
</feature>
<feature type="compositionally biased region" description="Polar residues" evidence="2">
    <location>
        <begin position="977"/>
        <end position="993"/>
    </location>
</feature>
<evidence type="ECO:0000256" key="1">
    <source>
        <dbReference type="SAM" id="Coils"/>
    </source>
</evidence>
<feature type="compositionally biased region" description="Basic and acidic residues" evidence="2">
    <location>
        <begin position="1232"/>
        <end position="1264"/>
    </location>
</feature>
<feature type="compositionally biased region" description="Basic and acidic residues" evidence="2">
    <location>
        <begin position="854"/>
        <end position="878"/>
    </location>
</feature>
<dbReference type="RefSeq" id="XP_021820808.1">
    <property type="nucleotide sequence ID" value="XM_021965116.1"/>
</dbReference>
<feature type="compositionally biased region" description="Basic and acidic residues" evidence="2">
    <location>
        <begin position="1444"/>
        <end position="1453"/>
    </location>
</feature>
<feature type="compositionally biased region" description="Basic and acidic residues" evidence="2">
    <location>
        <begin position="835"/>
        <end position="844"/>
    </location>
</feature>
<feature type="compositionally biased region" description="Basic and acidic residues" evidence="2">
    <location>
        <begin position="1461"/>
        <end position="1474"/>
    </location>
</feature>
<feature type="region of interest" description="Disordered" evidence="2">
    <location>
        <begin position="622"/>
        <end position="1005"/>
    </location>
</feature>
<name>A0A6P5T2T3_PRUAV</name>
<evidence type="ECO:0000313" key="5">
    <source>
        <dbReference type="RefSeq" id="XP_021820808.1"/>
    </source>
</evidence>
<keyword evidence="4" id="KW-1185">Reference proteome</keyword>
<evidence type="ECO:0000256" key="2">
    <source>
        <dbReference type="SAM" id="MobiDB-lite"/>
    </source>
</evidence>
<feature type="region of interest" description="Disordered" evidence="2">
    <location>
        <begin position="203"/>
        <end position="243"/>
    </location>
</feature>
<dbReference type="PANTHER" id="PTHR33870:SF16">
    <property type="entry name" value="PROTEIN, PUTATIVE-RELATED"/>
    <property type="match status" value="1"/>
</dbReference>
<proteinExistence type="predicted"/>
<evidence type="ECO:0000256" key="3">
    <source>
        <dbReference type="SAM" id="Phobius"/>
    </source>
</evidence>
<feature type="region of interest" description="Disordered" evidence="2">
    <location>
        <begin position="1660"/>
        <end position="1712"/>
    </location>
</feature>
<feature type="compositionally biased region" description="Polar residues" evidence="2">
    <location>
        <begin position="1665"/>
        <end position="1686"/>
    </location>
</feature>
<organism evidence="4 5">
    <name type="scientific">Prunus avium</name>
    <name type="common">Cherry</name>
    <name type="synonym">Cerasus avium</name>
    <dbReference type="NCBI Taxonomy" id="42229"/>
    <lineage>
        <taxon>Eukaryota</taxon>
        <taxon>Viridiplantae</taxon>
        <taxon>Streptophyta</taxon>
        <taxon>Embryophyta</taxon>
        <taxon>Tracheophyta</taxon>
        <taxon>Spermatophyta</taxon>
        <taxon>Magnoliopsida</taxon>
        <taxon>eudicotyledons</taxon>
        <taxon>Gunneridae</taxon>
        <taxon>Pentapetalae</taxon>
        <taxon>rosids</taxon>
        <taxon>fabids</taxon>
        <taxon>Rosales</taxon>
        <taxon>Rosaceae</taxon>
        <taxon>Amygdaloideae</taxon>
        <taxon>Amygdaleae</taxon>
        <taxon>Prunus</taxon>
    </lineage>
</organism>
<sequence>MAVGAEAILVCVWRVLHFSMKTSSLCVQKHPFVSAILFFIYFLYVFFNLFVFWFPFLVCIAALLRVFWTSGGLTILEVKRDEKRINDRISGKKSESVQDDVDVNRDGCSVLTKQKSRRTNVARRCTEEGGAQAGKVEKDAPISTTWKDNLISGTALVGKNTKAVMEEKENKTSCHGEGSTAKAPSTDNIQLLVEQHQSVLDSDLSDSHLLSSDDSDGQTEKSEGGGIDGGTAQEDGNKAVQWTDDDQKNLMDLGFSEIERNKRLESLIARRRARKLFKIQVEKGLIDLDTIIPGQIAPIFIAKNNPFEFVKGCNEMDTPGSAPSILLPMQNPFDLPYDPLEEKPNLMADSFQQEFTAVQQKDMLFCRHESFSLGASSFPLETRKKAMDVKGFSRFKKQSETGSHDKHIERMLSGKHDDVIEALLSKVRDRSEIDSNPDITKNGIESSSVQATGSVKPKDGSSGETQSAIDIKGEMKIENISEGQMEQQITDDSNDDESSSTSYSEEDDHTFNASTSGPPPQNALSKVRHVPPKPLTCSVPKSKTVKEALYESSPSANERSRFEERLFYAERGTCHTPTYSIASDLQVEVSELGSPPLTIDGANSPTDRESLNLDGDFEREYMWAASSQSSRTEENESKSRGVRGLSEKDLADIRSSGNNKNTKGVAESSMPLQQPEELDDACSLSSSMTEIYGDSQVHSVNSDGKIHDDVRQVAEEVGNPRTSSSLNALSPKNQEETMKLTDKLVAHPSENPEESSNPPGETTKKVNAPAANTIDNSKDEKKNTDRDGGAQISTKKESVGELSKPNEGTISESNRHLEKSSVNPAERQATLDSKQPTKDNENSNHSEGGLQKVTENEGKKELDAKKDLIPIQGNKDEQGTAQRGVSEVKQISGDPIASAPQKNLVSKDVPVNSTSSSSPTSVLLEHIPKDQVSSSISNPEGASKSEVGDKVKSNSSEEKPHDSILLAPQNVMHSVEKPTNQQSNTSDSKTSQEPGKPPEKSTEEINIILNKQAEDIGNLSQKATEAASVLKKQADEIEKVSRKATEAAAELQKPAEETGNMSQKATEATLDMKKSAEEICSSSQNANEVVSEIKVPAEGIINVSQKATEAAAELKKTSEEIANVSQKATTVELKKPAEESVSRSNKATEAAAQFKKPAEEIEDVSQKATESDAELKKPAEAIANVSHKATDPTVELKQSAEGVGSVSQRETEAAAQLKKPADENENVSQKASKIDAELNKPAEEIRNASEKQTGDATEFKKPAEDIGNASQKATYSTSDLKNPAEQIGNVLQNTTEAASELKKLSDEIGIVSTKETVATAELKKPAEEVGSLSRKATEAPAELKRPPEEIGSTSQNANEAPVQLKNPSEEIGSVPQRARDAPAEVKKPDEEIGNVSQKASETAAESLKQGEKTENLSGKAIEATAELKKPTEEMGNVSQKVRKGPAELEKPIEKIGSASEKATEAHAELKKASEEIESGSQKATEVLVESKKPIEEIGNVSQEVTKASPEVIKPAKDIGNLSQKASEPAGESKQPAENIANVWGKTTEAIAGLEKPEVGSTSEQTTDTAAELKKPIEEIGGVSQKATEAPIEFKKPSEEIGSVSQKVTQTPAELKRPAEEIGKVSEKAIEAGAKLKKTDEKVENLLEKATKTAAELKNPTAEIGSVSQKATQVSADENSGSISQKATEAAPELEKTTEAAVELKKPVEEIKT</sequence>
<feature type="compositionally biased region" description="Basic and acidic residues" evidence="2">
    <location>
        <begin position="1377"/>
        <end position="1390"/>
    </location>
</feature>
<accession>A0A6P5T2T3</accession>
<feature type="compositionally biased region" description="Basic and acidic residues" evidence="2">
    <location>
        <begin position="946"/>
        <end position="962"/>
    </location>
</feature>
<evidence type="ECO:0000313" key="4">
    <source>
        <dbReference type="Proteomes" id="UP000515124"/>
    </source>
</evidence>
<dbReference type="PANTHER" id="PTHR33870">
    <property type="entry name" value="CARDIOMYOPATHY-ASSOCIATED PROTEIN"/>
    <property type="match status" value="1"/>
</dbReference>
<dbReference type="GeneID" id="110762468"/>
<keyword evidence="1" id="KW-0175">Coiled coil</keyword>
<feature type="compositionally biased region" description="Basic and acidic residues" evidence="2">
    <location>
        <begin position="1169"/>
        <end position="1179"/>
    </location>
</feature>
<keyword evidence="3" id="KW-0472">Membrane</keyword>
<feature type="compositionally biased region" description="Polar residues" evidence="2">
    <location>
        <begin position="720"/>
        <end position="732"/>
    </location>
</feature>
<feature type="region of interest" description="Disordered" evidence="2">
    <location>
        <begin position="1041"/>
        <end position="1070"/>
    </location>
</feature>
<dbReference type="Gene3D" id="1.10.287.950">
    <property type="entry name" value="Methyl-accepting chemotaxis protein"/>
    <property type="match status" value="1"/>
</dbReference>
<dbReference type="Proteomes" id="UP000515124">
    <property type="component" value="Unplaced"/>
</dbReference>
<feature type="region of interest" description="Disordered" evidence="2">
    <location>
        <begin position="1515"/>
        <end position="1538"/>
    </location>
</feature>
<protein>
    <submittedName>
        <fullName evidence="5">Intracellular protein transport protein USO1-like</fullName>
    </submittedName>
</protein>
<feature type="compositionally biased region" description="Basic and acidic residues" evidence="2">
    <location>
        <begin position="1692"/>
        <end position="1712"/>
    </location>
</feature>